<protein>
    <submittedName>
        <fullName evidence="3">Lysocardiolipin acyltransferase</fullName>
    </submittedName>
</protein>
<dbReference type="STRING" id="1381753.V2Z352"/>
<evidence type="ECO:0000313" key="3">
    <source>
        <dbReference type="EMBL" id="ESK98399.1"/>
    </source>
</evidence>
<sequence>MTVTPPPFAIPISHRPPTSWKQKVKALAFFVVFNIACLMINGAQFVFLLPLKLLPFAWSQKLYTEGIRYTKGAFGCLLILMCQLFAPTKLVVTFETKGKGAFKESEIADIVVKNDKGEVASLNLPEKFVLIANHQVYVDWWYAWCFLYYIGKGVHEHVYITLKKSLRWVPIVGWGMQFFNFIFLARSWASDRVELARHLSALGKAAENEDHPLAFILYPEGTLVSKDTRPISRKFADKMGISDMTNILLPRSTGLLYSLRSLAPRVKDLRLIDITTVYPGIPPLGYGQSYYTLRSIFFDGVPPPAIHMHLRMFDIHSDVPIGDLSATNPSTIPEPEKSGKTRTVEVEIPEEERERFDSWLRALWTEKDESISMFLDTGKYSTASPLPIDIPIRLRRRKEILDCFTFFLPVVLAYAVRKLFH</sequence>
<keyword evidence="1" id="KW-1133">Transmembrane helix</keyword>
<dbReference type="InterPro" id="IPR002123">
    <property type="entry name" value="Plipid/glycerol_acylTrfase"/>
</dbReference>
<dbReference type="AlphaFoldDB" id="V2Z352"/>
<dbReference type="OrthoDB" id="189226at2759"/>
<keyword evidence="3" id="KW-0012">Acyltransferase</keyword>
<organism evidence="3 4">
    <name type="scientific">Moniliophthora roreri (strain MCA 2997)</name>
    <name type="common">Cocoa frosty pod rot fungus</name>
    <name type="synonym">Crinipellis roreri</name>
    <dbReference type="NCBI Taxonomy" id="1381753"/>
    <lineage>
        <taxon>Eukaryota</taxon>
        <taxon>Fungi</taxon>
        <taxon>Dikarya</taxon>
        <taxon>Basidiomycota</taxon>
        <taxon>Agaricomycotina</taxon>
        <taxon>Agaricomycetes</taxon>
        <taxon>Agaricomycetidae</taxon>
        <taxon>Agaricales</taxon>
        <taxon>Marasmiineae</taxon>
        <taxon>Marasmiaceae</taxon>
        <taxon>Moniliophthora</taxon>
    </lineage>
</organism>
<dbReference type="PANTHER" id="PTHR10983">
    <property type="entry name" value="1-ACYLGLYCEROL-3-PHOSPHATE ACYLTRANSFERASE-RELATED"/>
    <property type="match status" value="1"/>
</dbReference>
<name>V2Z352_MONRO</name>
<dbReference type="HOGENOM" id="CLU_041844_3_1_1"/>
<comment type="caution">
    <text evidence="3">The sequence shown here is derived from an EMBL/GenBank/DDBJ whole genome shotgun (WGS) entry which is preliminary data.</text>
</comment>
<dbReference type="Proteomes" id="UP000017559">
    <property type="component" value="Unassembled WGS sequence"/>
</dbReference>
<feature type="transmembrane region" description="Helical" evidence="1">
    <location>
        <begin position="69"/>
        <end position="86"/>
    </location>
</feature>
<dbReference type="CDD" id="cd07990">
    <property type="entry name" value="LPLAT_LCLAT1-like"/>
    <property type="match status" value="1"/>
</dbReference>
<dbReference type="SMART" id="SM00563">
    <property type="entry name" value="PlsC"/>
    <property type="match status" value="1"/>
</dbReference>
<keyword evidence="4" id="KW-1185">Reference proteome</keyword>
<dbReference type="GO" id="GO:0016746">
    <property type="term" value="F:acyltransferase activity"/>
    <property type="evidence" value="ECO:0007669"/>
    <property type="project" value="UniProtKB-KW"/>
</dbReference>
<gene>
    <name evidence="3" type="ORF">Moror_149</name>
</gene>
<dbReference type="GO" id="GO:0005783">
    <property type="term" value="C:endoplasmic reticulum"/>
    <property type="evidence" value="ECO:0007669"/>
    <property type="project" value="TreeGrafter"/>
</dbReference>
<feature type="transmembrane region" description="Helical" evidence="1">
    <location>
        <begin position="26"/>
        <end position="49"/>
    </location>
</feature>
<dbReference type="EMBL" id="AWSO01000002">
    <property type="protein sequence ID" value="ESK98399.1"/>
    <property type="molecule type" value="Genomic_DNA"/>
</dbReference>
<dbReference type="Pfam" id="PF01553">
    <property type="entry name" value="Acyltransferase"/>
    <property type="match status" value="1"/>
</dbReference>
<keyword evidence="3" id="KW-0808">Transferase</keyword>
<dbReference type="PANTHER" id="PTHR10983:SF16">
    <property type="entry name" value="LYSOCARDIOLIPIN ACYLTRANSFERASE 1"/>
    <property type="match status" value="1"/>
</dbReference>
<dbReference type="SUPFAM" id="SSF69593">
    <property type="entry name" value="Glycerol-3-phosphate (1)-acyltransferase"/>
    <property type="match status" value="1"/>
</dbReference>
<keyword evidence="1" id="KW-0812">Transmembrane</keyword>
<evidence type="ECO:0000313" key="4">
    <source>
        <dbReference type="Proteomes" id="UP000017559"/>
    </source>
</evidence>
<dbReference type="GO" id="GO:0036149">
    <property type="term" value="P:phosphatidylinositol acyl-chain remodeling"/>
    <property type="evidence" value="ECO:0007669"/>
    <property type="project" value="TreeGrafter"/>
</dbReference>
<keyword evidence="1" id="KW-0472">Membrane</keyword>
<reference evidence="3 4" key="1">
    <citation type="journal article" date="2014" name="BMC Genomics">
        <title>Genome and secretome analysis of the hemibiotrophic fungal pathogen, Moniliophthora roreri, which causes frosty pod rot disease of cacao: mechanisms of the biotrophic and necrotrophic phases.</title>
        <authorList>
            <person name="Meinhardt L.W."/>
            <person name="Costa G.G.L."/>
            <person name="Thomazella D.P.T."/>
            <person name="Teixeira P.J.P.L."/>
            <person name="Carazzolle M.F."/>
            <person name="Schuster S.C."/>
            <person name="Carlson J.E."/>
            <person name="Guiltinan M.J."/>
            <person name="Mieczkowski P."/>
            <person name="Farmer A."/>
            <person name="Ramaraj T."/>
            <person name="Crozier J."/>
            <person name="Davis R.E."/>
            <person name="Shao J."/>
            <person name="Melnick R.L."/>
            <person name="Pereira G.A.G."/>
            <person name="Bailey B.A."/>
        </authorList>
    </citation>
    <scope>NUCLEOTIDE SEQUENCE [LARGE SCALE GENOMIC DNA]</scope>
    <source>
        <strain evidence="3 4">MCA 2997</strain>
    </source>
</reference>
<dbReference type="KEGG" id="mrr:Moror_149"/>
<proteinExistence type="predicted"/>
<accession>V2Z352</accession>
<evidence type="ECO:0000259" key="2">
    <source>
        <dbReference type="SMART" id="SM00563"/>
    </source>
</evidence>
<feature type="domain" description="Phospholipid/glycerol acyltransferase" evidence="2">
    <location>
        <begin position="128"/>
        <end position="256"/>
    </location>
</feature>
<evidence type="ECO:0000256" key="1">
    <source>
        <dbReference type="SAM" id="Phobius"/>
    </source>
</evidence>